<proteinExistence type="predicted"/>
<name>A0A8J3IPK9_9CHLR</name>
<dbReference type="Gene3D" id="3.40.50.150">
    <property type="entry name" value="Vaccinia Virus protein VP39"/>
    <property type="match status" value="1"/>
</dbReference>
<evidence type="ECO:0000256" key="1">
    <source>
        <dbReference type="ARBA" id="ARBA00022679"/>
    </source>
</evidence>
<accession>A0A8J3IPK9</accession>
<evidence type="ECO:0000259" key="2">
    <source>
        <dbReference type="Pfam" id="PF08241"/>
    </source>
</evidence>
<dbReference type="Proteomes" id="UP000597444">
    <property type="component" value="Unassembled WGS sequence"/>
</dbReference>
<gene>
    <name evidence="3" type="ORF">KSF_055570</name>
</gene>
<evidence type="ECO:0000313" key="4">
    <source>
        <dbReference type="Proteomes" id="UP000597444"/>
    </source>
</evidence>
<dbReference type="GO" id="GO:0032259">
    <property type="term" value="P:methylation"/>
    <property type="evidence" value="ECO:0007669"/>
    <property type="project" value="UniProtKB-KW"/>
</dbReference>
<dbReference type="SUPFAM" id="SSF53335">
    <property type="entry name" value="S-adenosyl-L-methionine-dependent methyltransferases"/>
    <property type="match status" value="1"/>
</dbReference>
<keyword evidence="1" id="KW-0808">Transferase</keyword>
<reference evidence="3" key="1">
    <citation type="submission" date="2020-10" db="EMBL/GenBank/DDBJ databases">
        <title>Taxonomic study of unclassified bacteria belonging to the class Ktedonobacteria.</title>
        <authorList>
            <person name="Yabe S."/>
            <person name="Wang C.M."/>
            <person name="Zheng Y."/>
            <person name="Sakai Y."/>
            <person name="Cavaletti L."/>
            <person name="Monciardini P."/>
            <person name="Donadio S."/>
        </authorList>
    </citation>
    <scope>NUCLEOTIDE SEQUENCE</scope>
    <source>
        <strain evidence="3">ID150040</strain>
    </source>
</reference>
<organism evidence="3 4">
    <name type="scientific">Reticulibacter mediterranei</name>
    <dbReference type="NCBI Taxonomy" id="2778369"/>
    <lineage>
        <taxon>Bacteria</taxon>
        <taxon>Bacillati</taxon>
        <taxon>Chloroflexota</taxon>
        <taxon>Ktedonobacteria</taxon>
        <taxon>Ktedonobacterales</taxon>
        <taxon>Reticulibacteraceae</taxon>
        <taxon>Reticulibacter</taxon>
    </lineage>
</organism>
<dbReference type="InterPro" id="IPR029063">
    <property type="entry name" value="SAM-dependent_MTases_sf"/>
</dbReference>
<keyword evidence="3" id="KW-0489">Methyltransferase</keyword>
<dbReference type="RefSeq" id="WP_220206182.1">
    <property type="nucleotide sequence ID" value="NZ_BNJK01000001.1"/>
</dbReference>
<dbReference type="PANTHER" id="PTHR44068">
    <property type="entry name" value="ZGC:194242"/>
    <property type="match status" value="1"/>
</dbReference>
<dbReference type="InterPro" id="IPR050447">
    <property type="entry name" value="Erg6_SMT_methyltransf"/>
</dbReference>
<dbReference type="PANTHER" id="PTHR44068:SF11">
    <property type="entry name" value="GERANYL DIPHOSPHATE 2-C-METHYLTRANSFERASE"/>
    <property type="match status" value="1"/>
</dbReference>
<keyword evidence="4" id="KW-1185">Reference proteome</keyword>
<dbReference type="AlphaFoldDB" id="A0A8J3IPK9"/>
<dbReference type="InterPro" id="IPR013216">
    <property type="entry name" value="Methyltransf_11"/>
</dbReference>
<evidence type="ECO:0000313" key="3">
    <source>
        <dbReference type="EMBL" id="GHO95509.1"/>
    </source>
</evidence>
<comment type="caution">
    <text evidence="3">The sequence shown here is derived from an EMBL/GenBank/DDBJ whole genome shotgun (WGS) entry which is preliminary data.</text>
</comment>
<dbReference type="Pfam" id="PF08241">
    <property type="entry name" value="Methyltransf_11"/>
    <property type="match status" value="1"/>
</dbReference>
<dbReference type="CDD" id="cd02440">
    <property type="entry name" value="AdoMet_MTases"/>
    <property type="match status" value="1"/>
</dbReference>
<dbReference type="GO" id="GO:0008757">
    <property type="term" value="F:S-adenosylmethionine-dependent methyltransferase activity"/>
    <property type="evidence" value="ECO:0007669"/>
    <property type="project" value="InterPro"/>
</dbReference>
<protein>
    <submittedName>
        <fullName evidence="3">Phthiotriol/phenolphthiotriol dimycocerosates methyltransferase</fullName>
    </submittedName>
</protein>
<sequence length="273" mass="31346">MLAQLFDAACYLSPDIRRFLIRNWFQYLSALDKDAYMTCMNLGYVSLDPHTEQLTLNDEDIHNHYCLQMYHHVVHTIDLEGLDVLEVGCGRGGGASYVKRYLKPKSLTGVDISKNAITFCNNFYHHVEGLHFLQGDAENLPLADNTFDVIINIESSYGYGRMKHFLAEAVRVLRPGGYLLFADYRNSENIVTLQKSFLDAGLTILNNTCINDNVLKALDLDHERKQQLIEQKVPPFLRKVFFYFAAQQGSEMYRWLKTGMVDYRSFVLSKSTS</sequence>
<feature type="domain" description="Methyltransferase type 11" evidence="2">
    <location>
        <begin position="85"/>
        <end position="181"/>
    </location>
</feature>
<dbReference type="EMBL" id="BNJK01000001">
    <property type="protein sequence ID" value="GHO95509.1"/>
    <property type="molecule type" value="Genomic_DNA"/>
</dbReference>